<protein>
    <submittedName>
        <fullName evidence="3">Helix-hairpin-helix domain-containing protein</fullName>
    </submittedName>
</protein>
<feature type="region of interest" description="Disordered" evidence="1">
    <location>
        <begin position="86"/>
        <end position="116"/>
    </location>
</feature>
<feature type="chain" id="PRO_5046363304" evidence="2">
    <location>
        <begin position="22"/>
        <end position="116"/>
    </location>
</feature>
<dbReference type="EMBL" id="JADIKJ010000009">
    <property type="protein sequence ID" value="MFK2900429.1"/>
    <property type="molecule type" value="Genomic_DNA"/>
</dbReference>
<evidence type="ECO:0000256" key="1">
    <source>
        <dbReference type="SAM" id="MobiDB-lite"/>
    </source>
</evidence>
<dbReference type="Gene3D" id="1.10.150.280">
    <property type="entry name" value="AF1531-like domain"/>
    <property type="match status" value="1"/>
</dbReference>
<evidence type="ECO:0000313" key="3">
    <source>
        <dbReference type="EMBL" id="MFK2900429.1"/>
    </source>
</evidence>
<proteinExistence type="predicted"/>
<reference evidence="3 4" key="1">
    <citation type="submission" date="2020-10" db="EMBL/GenBank/DDBJ databases">
        <title>Phylogeny of dyella-like bacteria.</title>
        <authorList>
            <person name="Fu J."/>
        </authorList>
    </citation>
    <scope>NUCLEOTIDE SEQUENCE [LARGE SCALE GENOMIC DNA]</scope>
    <source>
        <strain evidence="3 4">JP1</strain>
    </source>
</reference>
<accession>A0ABW8JIY8</accession>
<comment type="caution">
    <text evidence="3">The sequence shown here is derived from an EMBL/GenBank/DDBJ whole genome shotgun (WGS) entry which is preliminary data.</text>
</comment>
<feature type="signal peptide" evidence="2">
    <location>
        <begin position="1"/>
        <end position="21"/>
    </location>
</feature>
<dbReference type="Proteomes" id="UP001620461">
    <property type="component" value="Unassembled WGS sequence"/>
</dbReference>
<keyword evidence="2" id="KW-0732">Signal</keyword>
<dbReference type="PANTHER" id="PTHR21180:SF32">
    <property type="entry name" value="ENDONUCLEASE_EXONUCLEASE_PHOSPHATASE FAMILY DOMAIN-CONTAINING PROTEIN 1"/>
    <property type="match status" value="1"/>
</dbReference>
<dbReference type="RefSeq" id="WP_404546895.1">
    <property type="nucleotide sequence ID" value="NZ_JADIKJ010000009.1"/>
</dbReference>
<evidence type="ECO:0000256" key="2">
    <source>
        <dbReference type="SAM" id="SignalP"/>
    </source>
</evidence>
<dbReference type="InterPro" id="IPR010994">
    <property type="entry name" value="RuvA_2-like"/>
</dbReference>
<dbReference type="InterPro" id="IPR051675">
    <property type="entry name" value="Endo/Exo/Phosphatase_dom_1"/>
</dbReference>
<dbReference type="Pfam" id="PF12836">
    <property type="entry name" value="HHH_3"/>
    <property type="match status" value="1"/>
</dbReference>
<dbReference type="PANTHER" id="PTHR21180">
    <property type="entry name" value="ENDONUCLEASE/EXONUCLEASE/PHOSPHATASE FAMILY DOMAIN-CONTAINING PROTEIN 1"/>
    <property type="match status" value="1"/>
</dbReference>
<keyword evidence="4" id="KW-1185">Reference proteome</keyword>
<dbReference type="SUPFAM" id="SSF47781">
    <property type="entry name" value="RuvA domain 2-like"/>
    <property type="match status" value="1"/>
</dbReference>
<dbReference type="InterPro" id="IPR004509">
    <property type="entry name" value="Competence_ComEA_HhH"/>
</dbReference>
<evidence type="ECO:0000313" key="4">
    <source>
        <dbReference type="Proteomes" id="UP001620461"/>
    </source>
</evidence>
<name>A0ABW8JIY8_9GAMM</name>
<sequence>MFKKIIAIAALALTLTLPAFAATPVNVNTADAATIANALDGVGLAKAKAIVAYREEHGPFKSADDLTQVKGIGAATLQRNHDAILLSGESAKPADAPAKPRHAKKKAAPAEDTPQD</sequence>
<organism evidence="3 4">
    <name type="scientific">Dyella jejuensis</name>
    <dbReference type="NCBI Taxonomy" id="1432009"/>
    <lineage>
        <taxon>Bacteria</taxon>
        <taxon>Pseudomonadati</taxon>
        <taxon>Pseudomonadota</taxon>
        <taxon>Gammaproteobacteria</taxon>
        <taxon>Lysobacterales</taxon>
        <taxon>Rhodanobacteraceae</taxon>
        <taxon>Dyella</taxon>
    </lineage>
</organism>
<gene>
    <name evidence="3" type="ORF">ISP15_08780</name>
</gene>
<dbReference type="NCBIfam" id="TIGR00426">
    <property type="entry name" value="competence protein ComEA helix-hairpin-helix repeat region"/>
    <property type="match status" value="1"/>
</dbReference>